<proteinExistence type="predicted"/>
<dbReference type="Proteomes" id="UP000317835">
    <property type="component" value="Chromosome"/>
</dbReference>
<name>A0A518HD16_9BACT</name>
<dbReference type="AlphaFoldDB" id="A0A518HD16"/>
<evidence type="ECO:0000313" key="3">
    <source>
        <dbReference type="Proteomes" id="UP000317835"/>
    </source>
</evidence>
<evidence type="ECO:0000313" key="2">
    <source>
        <dbReference type="EMBL" id="QDV38757.1"/>
    </source>
</evidence>
<accession>A0A518HD16</accession>
<organism evidence="2 3">
    <name type="scientific">Tautonia plasticadhaerens</name>
    <dbReference type="NCBI Taxonomy" id="2527974"/>
    <lineage>
        <taxon>Bacteria</taxon>
        <taxon>Pseudomonadati</taxon>
        <taxon>Planctomycetota</taxon>
        <taxon>Planctomycetia</taxon>
        <taxon>Isosphaerales</taxon>
        <taxon>Isosphaeraceae</taxon>
        <taxon>Tautonia</taxon>
    </lineage>
</organism>
<gene>
    <name evidence="2" type="ORF">ElP_67140</name>
</gene>
<feature type="region of interest" description="Disordered" evidence="1">
    <location>
        <begin position="52"/>
        <end position="92"/>
    </location>
</feature>
<dbReference type="KEGG" id="tpla:ElP_67140"/>
<dbReference type="EMBL" id="CP036426">
    <property type="protein sequence ID" value="QDV38757.1"/>
    <property type="molecule type" value="Genomic_DNA"/>
</dbReference>
<sequence>MHAPAIVSRCIRPAVSYGIVRDQVSARSHPARDASGSIGGVVVIVRARIPRAGGRGLDEPPVDGSMWRADPAGPIERGDARTGGLPPSPEPR</sequence>
<protein>
    <submittedName>
        <fullName evidence="2">Uncharacterized protein</fullName>
    </submittedName>
</protein>
<evidence type="ECO:0000256" key="1">
    <source>
        <dbReference type="SAM" id="MobiDB-lite"/>
    </source>
</evidence>
<keyword evidence="3" id="KW-1185">Reference proteome</keyword>
<reference evidence="2 3" key="1">
    <citation type="submission" date="2019-02" db="EMBL/GenBank/DDBJ databases">
        <title>Deep-cultivation of Planctomycetes and their phenomic and genomic characterization uncovers novel biology.</title>
        <authorList>
            <person name="Wiegand S."/>
            <person name="Jogler M."/>
            <person name="Boedeker C."/>
            <person name="Pinto D."/>
            <person name="Vollmers J."/>
            <person name="Rivas-Marin E."/>
            <person name="Kohn T."/>
            <person name="Peeters S.H."/>
            <person name="Heuer A."/>
            <person name="Rast P."/>
            <person name="Oberbeckmann S."/>
            <person name="Bunk B."/>
            <person name="Jeske O."/>
            <person name="Meyerdierks A."/>
            <person name="Storesund J.E."/>
            <person name="Kallscheuer N."/>
            <person name="Luecker S."/>
            <person name="Lage O.M."/>
            <person name="Pohl T."/>
            <person name="Merkel B.J."/>
            <person name="Hornburger P."/>
            <person name="Mueller R.-W."/>
            <person name="Bruemmer F."/>
            <person name="Labrenz M."/>
            <person name="Spormann A.M."/>
            <person name="Op den Camp H."/>
            <person name="Overmann J."/>
            <person name="Amann R."/>
            <person name="Jetten M.S.M."/>
            <person name="Mascher T."/>
            <person name="Medema M.H."/>
            <person name="Devos D.P."/>
            <person name="Kaster A.-K."/>
            <person name="Ovreas L."/>
            <person name="Rohde M."/>
            <person name="Galperin M.Y."/>
            <person name="Jogler C."/>
        </authorList>
    </citation>
    <scope>NUCLEOTIDE SEQUENCE [LARGE SCALE GENOMIC DNA]</scope>
    <source>
        <strain evidence="2 3">ElP</strain>
    </source>
</reference>